<dbReference type="EMBL" id="ASPP01023436">
    <property type="protein sequence ID" value="ETO10494.1"/>
    <property type="molecule type" value="Genomic_DNA"/>
</dbReference>
<evidence type="ECO:0000256" key="1">
    <source>
        <dbReference type="SAM" id="MobiDB-lite"/>
    </source>
</evidence>
<feature type="compositionally biased region" description="Basic and acidic residues" evidence="1">
    <location>
        <begin position="23"/>
        <end position="34"/>
    </location>
</feature>
<feature type="compositionally biased region" description="Polar residues" evidence="1">
    <location>
        <begin position="79"/>
        <end position="96"/>
    </location>
</feature>
<feature type="compositionally biased region" description="Basic residues" evidence="1">
    <location>
        <begin position="118"/>
        <end position="132"/>
    </location>
</feature>
<feature type="compositionally biased region" description="Basic and acidic residues" evidence="1">
    <location>
        <begin position="296"/>
        <end position="311"/>
    </location>
</feature>
<dbReference type="AlphaFoldDB" id="X6M9E1"/>
<feature type="compositionally biased region" description="Basic and acidic residues" evidence="1">
    <location>
        <begin position="318"/>
        <end position="330"/>
    </location>
</feature>
<comment type="caution">
    <text evidence="2">The sequence shown here is derived from an EMBL/GenBank/DDBJ whole genome shotgun (WGS) entry which is preliminary data.</text>
</comment>
<feature type="compositionally biased region" description="Basic residues" evidence="1">
    <location>
        <begin position="349"/>
        <end position="362"/>
    </location>
</feature>
<feature type="compositionally biased region" description="Polar residues" evidence="1">
    <location>
        <begin position="35"/>
        <end position="46"/>
    </location>
</feature>
<dbReference type="Proteomes" id="UP000023152">
    <property type="component" value="Unassembled WGS sequence"/>
</dbReference>
<evidence type="ECO:0000313" key="3">
    <source>
        <dbReference type="Proteomes" id="UP000023152"/>
    </source>
</evidence>
<sequence length="362" mass="42585">MGQECAICQQETAPLENSPHPSTIEKDEVLDHSKQMTYSPSNSQKGVTEKIEQKRRSRDPSVQLSIKHRKKMRDDDMNKSSNVHQPTAHLSKQSNGPKYKSTHKMKEESKEGSNHSHEHAHKSKPKHKHKHRFNGDDSRSHKHKHRYTRYIDKTTGKEYVQCTKKHCKNIISISEFEKLWQKKCNKQKLQTHVQERDYAKNNGHPKVQGGKKEGYYNDYDDEEEISEDGDDSSDDEEINREESKKKYKDDMNKKKQIRKKNKKTKKKDKSKSHGKLRKRYLKMLTQLDKISTLIIGDRDRNETKHKSEGERPLLLLPRSHDRDPNNDARKVRQNIACKAMKEHTPFSYSKKKNKKNKNSNQL</sequence>
<feature type="region of interest" description="Disordered" evidence="1">
    <location>
        <begin position="185"/>
        <end position="362"/>
    </location>
</feature>
<keyword evidence="3" id="KW-1185">Reference proteome</keyword>
<accession>X6M9E1</accession>
<reference evidence="2 3" key="1">
    <citation type="journal article" date="2013" name="Curr. Biol.">
        <title>The Genome of the Foraminiferan Reticulomyxa filosa.</title>
        <authorList>
            <person name="Glockner G."/>
            <person name="Hulsmann N."/>
            <person name="Schleicher M."/>
            <person name="Noegel A.A."/>
            <person name="Eichinger L."/>
            <person name="Gallinger C."/>
            <person name="Pawlowski J."/>
            <person name="Sierra R."/>
            <person name="Euteneuer U."/>
            <person name="Pillet L."/>
            <person name="Moustafa A."/>
            <person name="Platzer M."/>
            <person name="Groth M."/>
            <person name="Szafranski K."/>
            <person name="Schliwa M."/>
        </authorList>
    </citation>
    <scope>NUCLEOTIDE SEQUENCE [LARGE SCALE GENOMIC DNA]</scope>
</reference>
<proteinExistence type="predicted"/>
<feature type="compositionally biased region" description="Basic and acidic residues" evidence="1">
    <location>
        <begin position="240"/>
        <end position="253"/>
    </location>
</feature>
<evidence type="ECO:0000313" key="2">
    <source>
        <dbReference type="EMBL" id="ETO10494.1"/>
    </source>
</evidence>
<feature type="compositionally biased region" description="Acidic residues" evidence="1">
    <location>
        <begin position="218"/>
        <end position="239"/>
    </location>
</feature>
<feature type="region of interest" description="Disordered" evidence="1">
    <location>
        <begin position="1"/>
        <end position="150"/>
    </location>
</feature>
<name>X6M9E1_RETFI</name>
<protein>
    <submittedName>
        <fullName evidence="2">Uncharacterized protein</fullName>
    </submittedName>
</protein>
<feature type="compositionally biased region" description="Basic residues" evidence="1">
    <location>
        <begin position="254"/>
        <end position="281"/>
    </location>
</feature>
<organism evidence="2 3">
    <name type="scientific">Reticulomyxa filosa</name>
    <dbReference type="NCBI Taxonomy" id="46433"/>
    <lineage>
        <taxon>Eukaryota</taxon>
        <taxon>Sar</taxon>
        <taxon>Rhizaria</taxon>
        <taxon>Retaria</taxon>
        <taxon>Foraminifera</taxon>
        <taxon>Monothalamids</taxon>
        <taxon>Reticulomyxidae</taxon>
        <taxon>Reticulomyxa</taxon>
    </lineage>
</organism>
<gene>
    <name evidence="2" type="ORF">RFI_26882</name>
</gene>
<feature type="compositionally biased region" description="Basic and acidic residues" evidence="1">
    <location>
        <begin position="104"/>
        <end position="117"/>
    </location>
</feature>